<keyword evidence="1" id="KW-1133">Transmembrane helix</keyword>
<evidence type="ECO:0000256" key="1">
    <source>
        <dbReference type="SAM" id="Phobius"/>
    </source>
</evidence>
<name>A0A1G5AU01_9BACL</name>
<accession>A0A1G5AU01</accession>
<sequence length="187" mass="21612">MVKLCVREPYVELTMMKKQSKIIIVVVVLLIIAASTFVFIENSISKKELEVNSQYYTGFVARVQKLDNTLSQTSELSSNIDVEQMFDVYTSIILVNDRLTLLKENSKNSPELNVLINDFLIFRDEYGYLVRDQLKGKHADSEILIKVAEQVKLFLNNLPKEYKNSKEFSDQFSKASEHIKPLLHLNF</sequence>
<dbReference type="AlphaFoldDB" id="A0A1G5AU01"/>
<keyword evidence="3" id="KW-1185">Reference proteome</keyword>
<reference evidence="3" key="1">
    <citation type="submission" date="2016-10" db="EMBL/GenBank/DDBJ databases">
        <authorList>
            <person name="Varghese N."/>
            <person name="Submissions S."/>
        </authorList>
    </citation>
    <scope>NUCLEOTIDE SEQUENCE [LARGE SCALE GENOMIC DNA]</scope>
    <source>
        <strain evidence="3">BL9</strain>
    </source>
</reference>
<organism evidence="2 3">
    <name type="scientific">Paenibacillus polysaccharolyticus</name>
    <dbReference type="NCBI Taxonomy" id="582692"/>
    <lineage>
        <taxon>Bacteria</taxon>
        <taxon>Bacillati</taxon>
        <taxon>Bacillota</taxon>
        <taxon>Bacilli</taxon>
        <taxon>Bacillales</taxon>
        <taxon>Paenibacillaceae</taxon>
        <taxon>Paenibacillus</taxon>
    </lineage>
</organism>
<evidence type="ECO:0000313" key="3">
    <source>
        <dbReference type="Proteomes" id="UP000198538"/>
    </source>
</evidence>
<keyword evidence="1" id="KW-0812">Transmembrane</keyword>
<keyword evidence="1" id="KW-0472">Membrane</keyword>
<proteinExistence type="predicted"/>
<feature type="transmembrane region" description="Helical" evidence="1">
    <location>
        <begin position="21"/>
        <end position="40"/>
    </location>
</feature>
<dbReference type="STRING" id="582692.SAMN05720606_101104"/>
<gene>
    <name evidence="2" type="ORF">SAMN05720606_101104</name>
</gene>
<dbReference type="Proteomes" id="UP000198538">
    <property type="component" value="Unassembled WGS sequence"/>
</dbReference>
<dbReference type="EMBL" id="FMVM01000001">
    <property type="protein sequence ID" value="SCX81346.1"/>
    <property type="molecule type" value="Genomic_DNA"/>
</dbReference>
<evidence type="ECO:0000313" key="2">
    <source>
        <dbReference type="EMBL" id="SCX81346.1"/>
    </source>
</evidence>
<protein>
    <submittedName>
        <fullName evidence="2">Uncharacterized protein</fullName>
    </submittedName>
</protein>